<dbReference type="Proteomes" id="UP000271650">
    <property type="component" value="Chromosome"/>
</dbReference>
<gene>
    <name evidence="1" type="ORF">EC580_009395</name>
</gene>
<dbReference type="EMBL" id="CP127527">
    <property type="protein sequence ID" value="XRI76179.1"/>
    <property type="molecule type" value="Genomic_DNA"/>
</dbReference>
<reference evidence="1 2" key="1">
    <citation type="journal article" date="2019" name="Int. J. Syst. Evol. Microbiol.">
        <title>Acidithiobacillus sulfuriphilus sp. nov.: an extremely acidophilic sulfur-oxidizing chemolithotroph isolated from a neutral pH environment.</title>
        <authorList>
            <person name="Falagan C."/>
            <person name="Moya-Beltran A."/>
            <person name="Castro M."/>
            <person name="Quatrini R."/>
            <person name="Johnson D.B."/>
        </authorList>
    </citation>
    <scope>NUCLEOTIDE SEQUENCE [LARGE SCALE GENOMIC DNA]</scope>
    <source>
        <strain evidence="1 2">CJ-2</strain>
    </source>
</reference>
<evidence type="ECO:0000313" key="2">
    <source>
        <dbReference type="Proteomes" id="UP000271650"/>
    </source>
</evidence>
<evidence type="ECO:0000313" key="1">
    <source>
        <dbReference type="EMBL" id="XRI76179.1"/>
    </source>
</evidence>
<keyword evidence="2" id="KW-1185">Reference proteome</keyword>
<accession>A0ACD5HKA6</accession>
<name>A0ACD5HKA6_9PROT</name>
<organism evidence="1 2">
    <name type="scientific">Acidithiobacillus sulfuriphilus</name>
    <dbReference type="NCBI Taxonomy" id="1867749"/>
    <lineage>
        <taxon>Bacteria</taxon>
        <taxon>Pseudomonadati</taxon>
        <taxon>Pseudomonadota</taxon>
        <taxon>Acidithiobacillia</taxon>
        <taxon>Acidithiobacillales</taxon>
        <taxon>Acidithiobacillaceae</taxon>
        <taxon>Acidithiobacillus</taxon>
    </lineage>
</organism>
<sequence>MPLHPDEFIGPVHYGRRLHAWVITMRVRIQNRRRKTLGFIGSPLLLSTLALFHTPPGMDAILLSRQNGQAISVWHDGQWAPPTTPLPPPVGSVELTVPNVPWVLRAQWSAAAEKAAFWAQERKRLLLLAGLLLVDAVAAGIFLTLLSRLLRLRRYQEAALLAQQEMLRSTEPIELFHRLTDIIVSQTDCIAAYVVIPDEHGDALKIAAVAARDAARRNAIEGLVPSRDPQHHPYGQMLVSRAFREGIPIGPLPPHPDIIGNNAGLKGLGAVVAWPIRIADNGEPVAVLAIELLARRHFTLRLQQLMQLLAENIGSFLYQQQLYRQVQDLVVHDILTGLPNRSHFEQSVSTAITQARGSGRHLAIGLLDLDGFKEVNDSHGHSVGDAILQAVAQRLQDLCKESLMVARMGGDEFACCLDWQAGDDLNMVSQKALLAVIDGAATVTDMPVSGSLGWTIFPDDGPDFKTLFAHADEAMYAAKAAGKSTYRFYGGAVAAAAERRIQVHQDFLLAITHGDIVFFLQPQADVVAGHIDGAEMLARWRQEDGRWRGPGKFMSIVEQDHRLIRALGIHALQEAVRLRERCRSEGLHIRLSLNIGALHFLHPDFLEDVARYCPQGGGLTIEITESIALADLRHAQQVAMILKERGFRLALDDFGTGYSSMLYTTQLPFDELKLDQNFVFRFRRDNASFAVAGAARLLGDLSGRSMIAEGIANPADLTLWLRMGGRRIQGYHLAPPLPENAFFTWYPCLQPVLRRSVAALLLEDLPLLSHMTGDASYRQDPTMLAASSCPMGKWFSLRRGEYQYIPAFLPAERMHQRLHALSTGADEKALRAALVEMRILSLALYEAIAQQPGDTANGLQDRP</sequence>
<proteinExistence type="predicted"/>
<protein>
    <submittedName>
        <fullName evidence="1">EAL domain-containing protein</fullName>
    </submittedName>
</protein>